<protein>
    <submittedName>
        <fullName evidence="2">DsbA family oxidoreductase</fullName>
    </submittedName>
</protein>
<dbReference type="SUPFAM" id="SSF52833">
    <property type="entry name" value="Thioredoxin-like"/>
    <property type="match status" value="1"/>
</dbReference>
<organism evidence="2 3">
    <name type="scientific">Vibrio tritonius</name>
    <dbReference type="NCBI Taxonomy" id="1435069"/>
    <lineage>
        <taxon>Bacteria</taxon>
        <taxon>Pseudomonadati</taxon>
        <taxon>Pseudomonadota</taxon>
        <taxon>Gammaproteobacteria</taxon>
        <taxon>Vibrionales</taxon>
        <taxon>Vibrionaceae</taxon>
        <taxon>Vibrio</taxon>
    </lineage>
</organism>
<dbReference type="PANTHER" id="PTHR13887">
    <property type="entry name" value="GLUTATHIONE S-TRANSFERASE KAPPA"/>
    <property type="match status" value="1"/>
</dbReference>
<feature type="domain" description="DSBA-like thioredoxin" evidence="1">
    <location>
        <begin position="9"/>
        <end position="203"/>
    </location>
</feature>
<dbReference type="Gene3D" id="3.40.30.10">
    <property type="entry name" value="Glutaredoxin"/>
    <property type="match status" value="1"/>
</dbReference>
<reference evidence="3" key="1">
    <citation type="submission" date="2023-07" db="EMBL/GenBank/DDBJ databases">
        <title>Molecular identification of indigenous halophilic bacteria isolated from red sea cost, biodegradation of synthetic dyes and assessment of degraded metabolite toxicity.</title>
        <authorList>
            <person name="Chaieb K."/>
            <person name="Altayb H.N."/>
        </authorList>
    </citation>
    <scope>NUCLEOTIDE SEQUENCE [LARGE SCALE GENOMIC DNA]</scope>
    <source>
        <strain evidence="3">K20</strain>
    </source>
</reference>
<dbReference type="CDD" id="cd03024">
    <property type="entry name" value="DsbA_FrnE"/>
    <property type="match status" value="1"/>
</dbReference>
<accession>A0ABS7YQN0</accession>
<dbReference type="Pfam" id="PF01323">
    <property type="entry name" value="DSBA"/>
    <property type="match status" value="1"/>
</dbReference>
<dbReference type="RefSeq" id="WP_225251554.1">
    <property type="nucleotide sequence ID" value="NZ_CP152308.1"/>
</dbReference>
<sequence>MNSIMPSITVDIWFDYICPWCWIAKKRFDKALSEFEYSEHVSVHHHSYRIGIDSPEVPFKSALRDKLGGENAAELMMSQIESHAKLEGLTYKFDTMSFGDTLDAHILSAAARNVDLGEQMTEKLFFSSTTEGRTIFDRNMLRTLAKEIGMTAEHVEAAFDDPIVFNTVYDDEERAQAIGVSGVPLFIINGKFIISGAQPSNIFLTSLRKAWEEKEDIHILKDGNFCGLNGCE</sequence>
<gene>
    <name evidence="2" type="ORF">LDJ79_17845</name>
</gene>
<dbReference type="EMBL" id="JAIWIU010000138">
    <property type="protein sequence ID" value="MCA2017988.1"/>
    <property type="molecule type" value="Genomic_DNA"/>
</dbReference>
<dbReference type="Proteomes" id="UP001199044">
    <property type="component" value="Unassembled WGS sequence"/>
</dbReference>
<proteinExistence type="predicted"/>
<keyword evidence="3" id="KW-1185">Reference proteome</keyword>
<dbReference type="PANTHER" id="PTHR13887:SF41">
    <property type="entry name" value="THIOREDOXIN SUPERFAMILY PROTEIN"/>
    <property type="match status" value="1"/>
</dbReference>
<evidence type="ECO:0000313" key="3">
    <source>
        <dbReference type="Proteomes" id="UP001199044"/>
    </source>
</evidence>
<evidence type="ECO:0000313" key="2">
    <source>
        <dbReference type="EMBL" id="MCA2017988.1"/>
    </source>
</evidence>
<evidence type="ECO:0000259" key="1">
    <source>
        <dbReference type="Pfam" id="PF01323"/>
    </source>
</evidence>
<comment type="caution">
    <text evidence="2">The sequence shown here is derived from an EMBL/GenBank/DDBJ whole genome shotgun (WGS) entry which is preliminary data.</text>
</comment>
<dbReference type="InterPro" id="IPR036249">
    <property type="entry name" value="Thioredoxin-like_sf"/>
</dbReference>
<dbReference type="InterPro" id="IPR001853">
    <property type="entry name" value="DSBA-like_thioredoxin_dom"/>
</dbReference>
<name>A0ABS7YQN0_9VIBR</name>